<dbReference type="Gene3D" id="3.40.1190.20">
    <property type="match status" value="1"/>
</dbReference>
<dbReference type="AlphaFoldDB" id="G4AB04"/>
<dbReference type="Pfam" id="PF00294">
    <property type="entry name" value="PfkB"/>
    <property type="match status" value="1"/>
</dbReference>
<dbReference type="SMR" id="G4AB04"/>
<dbReference type="Proteomes" id="UP000005508">
    <property type="component" value="Unassembled WGS sequence"/>
</dbReference>
<dbReference type="EMBL" id="AEJM01000042">
    <property type="protein sequence ID" value="EGY32655.1"/>
    <property type="molecule type" value="Genomic_DNA"/>
</dbReference>
<reference evidence="2 3" key="1">
    <citation type="submission" date="2010-10" db="EMBL/GenBank/DDBJ databases">
        <authorList>
            <person name="Chen C."/>
            <person name="Kittichotirat W."/>
            <person name="Asikainen S."/>
            <person name="Bumgarner R."/>
        </authorList>
    </citation>
    <scope>NUCLEOTIDE SEQUENCE [LARGE SCALE GENOMIC DNA]</scope>
    <source>
        <strain evidence="2 3">SC1083</strain>
    </source>
</reference>
<comment type="caution">
    <text evidence="2">The sequence shown here is derived from an EMBL/GenBank/DDBJ whole genome shotgun (WGS) entry which is preliminary data.</text>
</comment>
<dbReference type="InterPro" id="IPR029056">
    <property type="entry name" value="Ribokinase-like"/>
</dbReference>
<gene>
    <name evidence="2" type="ORF">SC1083_2034</name>
</gene>
<dbReference type="GO" id="GO:0016740">
    <property type="term" value="F:transferase activity"/>
    <property type="evidence" value="ECO:0007669"/>
    <property type="project" value="UniProtKB-KW"/>
</dbReference>
<dbReference type="InterPro" id="IPR007710">
    <property type="entry name" value="Nucleoside_deoxyribTrfase"/>
</dbReference>
<evidence type="ECO:0000313" key="3">
    <source>
        <dbReference type="Proteomes" id="UP000005508"/>
    </source>
</evidence>
<sequence length="415" mass="46873">MSNNKCITVIGGVYIERCAWPHWDELYGSGGRALSVLQSLGCATKLYSCLNKDSANILQARAGIYKTSFEICSSLKESYRPIKFHYLHGLSTPQISAITTEFAQQNEIIEDNILVFGMLEGNPTISGNKVVYDPQNPISPKDFSENGSTANELAIVLNTNEAYKLIKNRNLSLDEIAYELIKNKAKVVIIKQGVRGVNIYQKLNDRYIKKDSVPCYFTKNVWKIGSGDCFSAHFAYQWIYEGKTPTEAAELASKATAYYCETRGYPSFEEFTNWKNRVQPITHRHSEKKVTVYLTGPFFTLSQIWLINETRRLLSEMGLIVFSPYHEIGTGDAIMVVPKDIDGINNSDIIFAIFDGKDSGTIFEIGYATAKNKPVIVYNENEKSEDLKMMEGTDCIVIKDYVSAIYRTLWESQKL</sequence>
<name>G4AB04_AGGAC</name>
<dbReference type="RefSeq" id="WP_005559236.1">
    <property type="nucleotide sequence ID" value="NZ_AEJM01000042.1"/>
</dbReference>
<accession>G4AB04</accession>
<dbReference type="InterPro" id="IPR011611">
    <property type="entry name" value="PfkB_dom"/>
</dbReference>
<feature type="domain" description="Carbohydrate kinase PfkB" evidence="1">
    <location>
        <begin position="156"/>
        <end position="264"/>
    </location>
</feature>
<dbReference type="Pfam" id="PF05014">
    <property type="entry name" value="Nuc_deoxyrib_tr"/>
    <property type="match status" value="1"/>
</dbReference>
<dbReference type="SUPFAM" id="SSF53613">
    <property type="entry name" value="Ribokinase-like"/>
    <property type="match status" value="1"/>
</dbReference>
<proteinExistence type="predicted"/>
<evidence type="ECO:0000259" key="1">
    <source>
        <dbReference type="Pfam" id="PF00294"/>
    </source>
</evidence>
<dbReference type="PATRIC" id="fig|907488.3.peg.1990"/>
<organism evidence="2 3">
    <name type="scientific">Aggregatibacter actinomycetemcomitans serotype e str. SC1083</name>
    <dbReference type="NCBI Taxonomy" id="907488"/>
    <lineage>
        <taxon>Bacteria</taxon>
        <taxon>Pseudomonadati</taxon>
        <taxon>Pseudomonadota</taxon>
        <taxon>Gammaproteobacteria</taxon>
        <taxon>Pasteurellales</taxon>
        <taxon>Pasteurellaceae</taxon>
        <taxon>Aggregatibacter</taxon>
    </lineage>
</organism>
<evidence type="ECO:0000313" key="2">
    <source>
        <dbReference type="EMBL" id="EGY32655.1"/>
    </source>
</evidence>
<dbReference type="SUPFAM" id="SSF52309">
    <property type="entry name" value="N-(deoxy)ribosyltransferase-like"/>
    <property type="match status" value="1"/>
</dbReference>
<protein>
    <submittedName>
        <fullName evidence="2">Nucleoside 2-deoxyribosyltransferase</fullName>
    </submittedName>
</protein>
<keyword evidence="2" id="KW-0808">Transferase</keyword>
<dbReference type="Gene3D" id="3.40.50.450">
    <property type="match status" value="1"/>
</dbReference>